<protein>
    <submittedName>
        <fullName evidence="2">Uncharacterized protein</fullName>
    </submittedName>
</protein>
<dbReference type="KEGG" id="vg:6372527"/>
<dbReference type="EMBL" id="EU197055">
    <property type="protein sequence ID" value="ABY63255.1"/>
    <property type="molecule type" value="Genomic_DNA"/>
</dbReference>
<sequence>MFDTSKFLINNRPAPSEQLPPKDELPFQRTQPGEPLPDIVVTFNPKDFKRVELAHLMEQGLYLGLRATVTDQNLYLLDISIKRYESQVEYCYKTEWSTILESVAGPSGIPYTVKEWAGKWGWVIQDFLKQVDDWNKC</sequence>
<organism evidence="2 3">
    <name type="scientific">Pseudomonas phage 201phi2-1</name>
    <name type="common">Pseudomonas chlororaphis phage 201phi2-1</name>
    <dbReference type="NCBI Taxonomy" id="198110"/>
    <lineage>
        <taxon>Viruses</taxon>
        <taxon>Duplodnaviria</taxon>
        <taxon>Heunggongvirae</taxon>
        <taxon>Uroviricota</taxon>
        <taxon>Caudoviricetes</taxon>
        <taxon>Chimalliviridae</taxon>
        <taxon>Serwervirus</taxon>
        <taxon>Serwervirus 201phi21</taxon>
    </lineage>
</organism>
<evidence type="ECO:0000313" key="2">
    <source>
        <dbReference type="EMBL" id="ABY63255.1"/>
    </source>
</evidence>
<keyword evidence="3" id="KW-1185">Reference proteome</keyword>
<organismHost>
    <name type="scientific">Pseudomonas chlororaphis</name>
    <dbReference type="NCBI Taxonomy" id="587753"/>
</organismHost>
<gene>
    <name evidence="2" type="ORF">201phi2-1p432</name>
</gene>
<name>B3FJU0_BP201</name>
<feature type="region of interest" description="Disordered" evidence="1">
    <location>
        <begin position="1"/>
        <end position="36"/>
    </location>
</feature>
<evidence type="ECO:0000256" key="1">
    <source>
        <dbReference type="SAM" id="MobiDB-lite"/>
    </source>
</evidence>
<dbReference type="Proteomes" id="UP000002421">
    <property type="component" value="Segment"/>
</dbReference>
<proteinExistence type="predicted"/>
<dbReference type="RefSeq" id="YP_001957151.1">
    <property type="nucleotide sequence ID" value="NC_010821.1"/>
</dbReference>
<reference evidence="2 3" key="1">
    <citation type="journal article" date="2008" name="Virology">
        <title>Characterization of Pseudomonas chlororaphis myovirus 201varphi2-1 via genomic sequencing, mass spectrometry, and electron microscopy.</title>
        <authorList>
            <person name="Thomas J.A."/>
            <person name="Rolando M.R."/>
            <person name="Carroll C.A."/>
            <person name="Shen P.S."/>
            <person name="Belnap D.M."/>
            <person name="Weintraub S.T."/>
            <person name="Serwer P."/>
            <person name="Hardies S.C."/>
        </authorList>
    </citation>
    <scope>NUCLEOTIDE SEQUENCE</scope>
</reference>
<accession>B3FJU0</accession>
<evidence type="ECO:0000313" key="3">
    <source>
        <dbReference type="Proteomes" id="UP000002421"/>
    </source>
</evidence>